<dbReference type="OrthoDB" id="6503996at2"/>
<proteinExistence type="predicted"/>
<evidence type="ECO:0000256" key="1">
    <source>
        <dbReference type="SAM" id="SignalP"/>
    </source>
</evidence>
<protein>
    <submittedName>
        <fullName evidence="2">Uncharacterized protein</fullName>
    </submittedName>
</protein>
<feature type="signal peptide" evidence="1">
    <location>
        <begin position="1"/>
        <end position="26"/>
    </location>
</feature>
<gene>
    <name evidence="2" type="ORF">AO703_02630</name>
</gene>
<keyword evidence="1" id="KW-0732">Signal</keyword>
<organism evidence="2 3">
    <name type="scientific">[Enterobacter] lignolyticus</name>
    <dbReference type="NCBI Taxonomy" id="1334193"/>
    <lineage>
        <taxon>Bacteria</taxon>
        <taxon>Pseudomonadati</taxon>
        <taxon>Pseudomonadota</taxon>
        <taxon>Gammaproteobacteria</taxon>
        <taxon>Enterobacterales</taxon>
        <taxon>Enterobacteriaceae</taxon>
        <taxon>Pluralibacter</taxon>
    </lineage>
</organism>
<dbReference type="Proteomes" id="UP000069162">
    <property type="component" value="Chromosome"/>
</dbReference>
<feature type="chain" id="PRO_5032822487" evidence="1">
    <location>
        <begin position="27"/>
        <end position="208"/>
    </location>
</feature>
<dbReference type="EMBL" id="CP012871">
    <property type="protein sequence ID" value="ALR78843.1"/>
    <property type="molecule type" value="Genomic_DNA"/>
</dbReference>
<dbReference type="RefSeq" id="WP_062742440.1">
    <property type="nucleotide sequence ID" value="NZ_CP012871.1"/>
</dbReference>
<sequence>MKTVNVIARLLIVVAVLWTQVSRAAAYDIKPVNVTGEVAGNVQVMHDHILDGVDDFIISATKGKETQKFILTCNGPEKRLNILYWLKDIAGGKASGATGMTIQYYPEREHQMKAHAEQPVTLFDSQLSPDLTRAASRMLDYKKGSFVFHFYENDGISDHGPLAWSWQYPAQKLAPALAGALVSARANNCSLAQGSTKIAALRRLADHQ</sequence>
<dbReference type="KEGG" id="kle:AO703_02630"/>
<dbReference type="AlphaFoldDB" id="A0A806XGB5"/>
<evidence type="ECO:0000313" key="2">
    <source>
        <dbReference type="EMBL" id="ALR78843.1"/>
    </source>
</evidence>
<name>A0A806XGB5_9ENTR</name>
<accession>A0A806XGB5</accession>
<evidence type="ECO:0000313" key="3">
    <source>
        <dbReference type="Proteomes" id="UP000069162"/>
    </source>
</evidence>
<reference evidence="3" key="1">
    <citation type="submission" date="2015-10" db="EMBL/GenBank/DDBJ databases">
        <title>Complete Genome Sequencing of Klebsiella sp. strain G5.</title>
        <authorList>
            <person name="Chan K.-G."/>
            <person name="Chen J.-W."/>
        </authorList>
    </citation>
    <scope>NUCLEOTIDE SEQUENCE [LARGE SCALE GENOMIC DNA]</scope>
    <source>
        <strain evidence="3">G5</strain>
    </source>
</reference>